<feature type="transmembrane region" description="Helical" evidence="11">
    <location>
        <begin position="256"/>
        <end position="273"/>
    </location>
</feature>
<protein>
    <submittedName>
        <fullName evidence="13">M56 family metallopeptidase</fullName>
    </submittedName>
</protein>
<dbReference type="InterPro" id="IPR006260">
    <property type="entry name" value="TonB/TolA_C"/>
</dbReference>
<dbReference type="RefSeq" id="WP_345269914.1">
    <property type="nucleotide sequence ID" value="NZ_BAABHB010000010.1"/>
</dbReference>
<dbReference type="EMBL" id="BAABHB010000010">
    <property type="protein sequence ID" value="GAA4413448.1"/>
    <property type="molecule type" value="Genomic_DNA"/>
</dbReference>
<keyword evidence="5" id="KW-0997">Cell inner membrane</keyword>
<evidence type="ECO:0000256" key="11">
    <source>
        <dbReference type="SAM" id="Phobius"/>
    </source>
</evidence>
<keyword evidence="8 11" id="KW-1133">Transmembrane helix</keyword>
<evidence type="ECO:0000256" key="4">
    <source>
        <dbReference type="ARBA" id="ARBA00022475"/>
    </source>
</evidence>
<keyword evidence="4" id="KW-1003">Cell membrane</keyword>
<comment type="caution">
    <text evidence="13">The sequence shown here is derived from an EMBL/GenBank/DDBJ whole genome shotgun (WGS) entry which is preliminary data.</text>
</comment>
<comment type="similarity">
    <text evidence="10">Belongs to the TonB-dependent receptor family.</text>
</comment>
<evidence type="ECO:0000256" key="10">
    <source>
        <dbReference type="PROSITE-ProRule" id="PRU01360"/>
    </source>
</evidence>
<keyword evidence="3 10" id="KW-0813">Transport</keyword>
<evidence type="ECO:0000313" key="13">
    <source>
        <dbReference type="EMBL" id="GAA4413448.1"/>
    </source>
</evidence>
<evidence type="ECO:0000256" key="6">
    <source>
        <dbReference type="ARBA" id="ARBA00022692"/>
    </source>
</evidence>
<dbReference type="PROSITE" id="PS52016">
    <property type="entry name" value="TONB_DEPENDENT_REC_3"/>
    <property type="match status" value="1"/>
</dbReference>
<feature type="transmembrane region" description="Helical" evidence="11">
    <location>
        <begin position="36"/>
        <end position="55"/>
    </location>
</feature>
<organism evidence="13 14">
    <name type="scientific">Nibrella viscosa</name>
    <dbReference type="NCBI Taxonomy" id="1084524"/>
    <lineage>
        <taxon>Bacteria</taxon>
        <taxon>Pseudomonadati</taxon>
        <taxon>Bacteroidota</taxon>
        <taxon>Cytophagia</taxon>
        <taxon>Cytophagales</taxon>
        <taxon>Spirosomataceae</taxon>
        <taxon>Nibrella</taxon>
    </lineage>
</organism>
<evidence type="ECO:0000256" key="8">
    <source>
        <dbReference type="ARBA" id="ARBA00022989"/>
    </source>
</evidence>
<evidence type="ECO:0000313" key="14">
    <source>
        <dbReference type="Proteomes" id="UP001500936"/>
    </source>
</evidence>
<evidence type="ECO:0000259" key="12">
    <source>
        <dbReference type="PROSITE" id="PS52015"/>
    </source>
</evidence>
<dbReference type="PROSITE" id="PS52015">
    <property type="entry name" value="TONB_CTD"/>
    <property type="match status" value="1"/>
</dbReference>
<dbReference type="InterPro" id="IPR037682">
    <property type="entry name" value="TonB_C"/>
</dbReference>
<evidence type="ECO:0000256" key="1">
    <source>
        <dbReference type="ARBA" id="ARBA00004383"/>
    </source>
</evidence>
<evidence type="ECO:0000256" key="5">
    <source>
        <dbReference type="ARBA" id="ARBA00022519"/>
    </source>
</evidence>
<name>A0ABP8KRD1_9BACT</name>
<dbReference type="CDD" id="cd07341">
    <property type="entry name" value="M56_BlaR1_MecR1_like"/>
    <property type="match status" value="1"/>
</dbReference>
<evidence type="ECO:0000256" key="2">
    <source>
        <dbReference type="ARBA" id="ARBA00006555"/>
    </source>
</evidence>
<evidence type="ECO:0000256" key="7">
    <source>
        <dbReference type="ARBA" id="ARBA00022927"/>
    </source>
</evidence>
<dbReference type="InterPro" id="IPR008756">
    <property type="entry name" value="Peptidase_M56"/>
</dbReference>
<evidence type="ECO:0000256" key="3">
    <source>
        <dbReference type="ARBA" id="ARBA00022448"/>
    </source>
</evidence>
<accession>A0ABP8KRD1</accession>
<dbReference type="PANTHER" id="PTHR33446">
    <property type="entry name" value="PROTEIN TONB-RELATED"/>
    <property type="match status" value="1"/>
</dbReference>
<dbReference type="InterPro" id="IPR003538">
    <property type="entry name" value="TonB"/>
</dbReference>
<dbReference type="InterPro" id="IPR039426">
    <property type="entry name" value="TonB-dep_rcpt-like"/>
</dbReference>
<keyword evidence="9 10" id="KW-0472">Membrane</keyword>
<feature type="transmembrane region" description="Helical" evidence="11">
    <location>
        <begin position="91"/>
        <end position="113"/>
    </location>
</feature>
<dbReference type="Proteomes" id="UP001500936">
    <property type="component" value="Unassembled WGS sequence"/>
</dbReference>
<dbReference type="Gene3D" id="2.170.130.10">
    <property type="entry name" value="TonB-dependent receptor, plug domain"/>
    <property type="match status" value="1"/>
</dbReference>
<keyword evidence="10" id="KW-0998">Cell outer membrane</keyword>
<dbReference type="SUPFAM" id="SSF56935">
    <property type="entry name" value="Porins"/>
    <property type="match status" value="1"/>
</dbReference>
<keyword evidence="14" id="KW-1185">Reference proteome</keyword>
<comment type="similarity">
    <text evidence="2">Belongs to the TonB family.</text>
</comment>
<evidence type="ECO:0000256" key="9">
    <source>
        <dbReference type="ARBA" id="ARBA00023136"/>
    </source>
</evidence>
<dbReference type="NCBIfam" id="TIGR01352">
    <property type="entry name" value="tonB_Cterm"/>
    <property type="match status" value="1"/>
</dbReference>
<feature type="transmembrane region" description="Helical" evidence="11">
    <location>
        <begin position="6"/>
        <end position="24"/>
    </location>
</feature>
<proteinExistence type="inferred from homology"/>
<keyword evidence="6 10" id="KW-0812">Transmembrane</keyword>
<dbReference type="Pfam" id="PF03544">
    <property type="entry name" value="TonB_C"/>
    <property type="match status" value="1"/>
</dbReference>
<feature type="domain" description="TonB C-terminal" evidence="12">
    <location>
        <begin position="322"/>
        <end position="418"/>
    </location>
</feature>
<dbReference type="InterPro" id="IPR037066">
    <property type="entry name" value="Plug_dom_sf"/>
</dbReference>
<sequence length="500" mass="55718">MTIIDYFIRANLFLLLFYACYWLGLRRHTFFRLNRWYLLATIGLSLVLPWVTVPAQTVEALRVPMTSVTLPSITVTQRAQPTGPDWQTILFALYGIVALGLLFRLTVQVLGLMRMISRSARYPQGDHTLVIPEAGQLPTFSFFRYLVLNPADTDSELIRRHELIHIRQRHSADILLIEIVQAFFWINPVLTLYKQAIQQVHEYLADQQAVDKDQYASFLVDYAFGVHPVGITNPFFNSSQLKQRIRMLKSRSTSRWALVRYALVIPAAALLVMCTQKEGDVAKLIDKKSDERAVSEGLSALSKLGPKGEIFTVVEEPPQFPGGMKNLATYLGQNIRYPEKAAKAGVQGKVFVSFVVATDGSIHDVQILKGLSEEINAEAMRVMYDMPHWTAGRQSGKPVNVKYNLPISFQLDGNTSLNDQRTKSLDVPAPPAVGVVAPPPPPPIPALFIVDGKELPKGTDLKDKLDPNKIESINVLKGEQAKALYGAKGQGGVIIITTKK</sequence>
<dbReference type="SUPFAM" id="SSF74653">
    <property type="entry name" value="TolA/TonB C-terminal domain"/>
    <property type="match status" value="1"/>
</dbReference>
<dbReference type="PRINTS" id="PR01374">
    <property type="entry name" value="TONBPROTEIN"/>
</dbReference>
<dbReference type="Pfam" id="PF05569">
    <property type="entry name" value="Peptidase_M56"/>
    <property type="match status" value="1"/>
</dbReference>
<reference evidence="14" key="1">
    <citation type="journal article" date="2019" name="Int. J. Syst. Evol. Microbiol.">
        <title>The Global Catalogue of Microorganisms (GCM) 10K type strain sequencing project: providing services to taxonomists for standard genome sequencing and annotation.</title>
        <authorList>
            <consortium name="The Broad Institute Genomics Platform"/>
            <consortium name="The Broad Institute Genome Sequencing Center for Infectious Disease"/>
            <person name="Wu L."/>
            <person name="Ma J."/>
        </authorList>
    </citation>
    <scope>NUCLEOTIDE SEQUENCE [LARGE SCALE GENOMIC DNA]</scope>
    <source>
        <strain evidence="14">JCM 17925</strain>
    </source>
</reference>
<keyword evidence="7" id="KW-0653">Protein transport</keyword>
<dbReference type="InterPro" id="IPR051045">
    <property type="entry name" value="TonB-dependent_transducer"/>
</dbReference>
<dbReference type="PANTHER" id="PTHR33446:SF2">
    <property type="entry name" value="PROTEIN TONB"/>
    <property type="match status" value="1"/>
</dbReference>
<gene>
    <name evidence="13" type="ORF">GCM10023187_41750</name>
</gene>
<comment type="subcellular location">
    <subcellularLocation>
        <location evidence="1">Cell inner membrane</location>
        <topology evidence="1">Single-pass membrane protein</topology>
        <orientation evidence="1">Periplasmic side</orientation>
    </subcellularLocation>
    <subcellularLocation>
        <location evidence="10">Cell outer membrane</location>
        <topology evidence="10">Multi-pass membrane protein</topology>
    </subcellularLocation>
</comment>
<keyword evidence="10" id="KW-1134">Transmembrane beta strand</keyword>
<dbReference type="Gene3D" id="3.30.1150.10">
    <property type="match status" value="1"/>
</dbReference>